<sequence length="230" mass="25620">MQEAIRTAERTRARAFTRGIVANARTGAQGGFLESQAERTEGGQGPEGQTRLLKRHARPPGAAPMTHAPLYTVEFYEEANGFSPVFQWMTEVLSPAQRRAVTAALEELVAPMGPDIVATEFGKNLGGGIIELRLRQGEEQLLRRVGKAPRDAHPEDTGEEIFLRIFFHAHGQKRALVLHGYDKGRNAAKRYQQQQIGVAEARLARFKQREKQEGKVKRRQAHAAKPKPGR</sequence>
<evidence type="ECO:0000313" key="2">
    <source>
        <dbReference type="EMBL" id="GMU04777.1"/>
    </source>
</evidence>
<feature type="region of interest" description="Disordered" evidence="1">
    <location>
        <begin position="207"/>
        <end position="230"/>
    </location>
</feature>
<keyword evidence="3" id="KW-1185">Reference proteome</keyword>
<comment type="caution">
    <text evidence="2">The sequence shown here is derived from an EMBL/GenBank/DDBJ whole genome shotgun (WGS) entry which is preliminary data.</text>
</comment>
<name>A0ABQ6QLS5_9BACT</name>
<dbReference type="EMBL" id="BTTX01000001">
    <property type="protein sequence ID" value="GMU04777.1"/>
    <property type="molecule type" value="Genomic_DNA"/>
</dbReference>
<gene>
    <name evidence="2" type="ORF">ASNO1_10290</name>
</gene>
<reference evidence="2 3" key="1">
    <citation type="journal article" date="2024" name="Arch. Microbiol.">
        <title>Corallococcus caeni sp. nov., a novel myxobacterium isolated from activated sludge.</title>
        <authorList>
            <person name="Tomita S."/>
            <person name="Nakai R."/>
            <person name="Kuroda K."/>
            <person name="Kurashita H."/>
            <person name="Hatamoto M."/>
            <person name="Yamaguchi T."/>
            <person name="Narihiro T."/>
        </authorList>
    </citation>
    <scope>NUCLEOTIDE SEQUENCE [LARGE SCALE GENOMIC DNA]</scope>
    <source>
        <strain evidence="2 3">NO1</strain>
    </source>
</reference>
<protein>
    <recommendedName>
        <fullName evidence="4">Type II toxin-antitoxin system RelE/ParE family toxin</fullName>
    </recommendedName>
</protein>
<accession>A0ABQ6QLS5</accession>
<evidence type="ECO:0000313" key="3">
    <source>
        <dbReference type="Proteomes" id="UP001342631"/>
    </source>
</evidence>
<organism evidence="2 3">
    <name type="scientific">Corallococcus caeni</name>
    <dbReference type="NCBI Taxonomy" id="3082388"/>
    <lineage>
        <taxon>Bacteria</taxon>
        <taxon>Pseudomonadati</taxon>
        <taxon>Myxococcota</taxon>
        <taxon>Myxococcia</taxon>
        <taxon>Myxococcales</taxon>
        <taxon>Cystobacterineae</taxon>
        <taxon>Myxococcaceae</taxon>
        <taxon>Corallococcus</taxon>
    </lineage>
</organism>
<feature type="compositionally biased region" description="Basic residues" evidence="1">
    <location>
        <begin position="216"/>
        <end position="230"/>
    </location>
</feature>
<proteinExistence type="predicted"/>
<evidence type="ECO:0000256" key="1">
    <source>
        <dbReference type="SAM" id="MobiDB-lite"/>
    </source>
</evidence>
<evidence type="ECO:0008006" key="4">
    <source>
        <dbReference type="Google" id="ProtNLM"/>
    </source>
</evidence>
<feature type="region of interest" description="Disordered" evidence="1">
    <location>
        <begin position="30"/>
        <end position="49"/>
    </location>
</feature>
<dbReference type="Proteomes" id="UP001342631">
    <property type="component" value="Unassembled WGS sequence"/>
</dbReference>